<dbReference type="Gene3D" id="4.10.1040.10">
    <property type="entry name" value="DM DNA-binding domain"/>
    <property type="match status" value="2"/>
</dbReference>
<protein>
    <submittedName>
        <fullName evidence="9">DM domain-containing protein</fullName>
    </submittedName>
</protein>
<comment type="subcellular location">
    <subcellularLocation>
        <location evidence="5">Nucleus</location>
    </subcellularLocation>
</comment>
<keyword evidence="3 5" id="KW-0238">DNA-binding</keyword>
<evidence type="ECO:0000256" key="4">
    <source>
        <dbReference type="ARBA" id="ARBA00023242"/>
    </source>
</evidence>
<feature type="DNA-binding region" description="DM" evidence="5">
    <location>
        <begin position="132"/>
        <end position="179"/>
    </location>
</feature>
<keyword evidence="8" id="KW-1185">Reference proteome</keyword>
<dbReference type="Pfam" id="PF00751">
    <property type="entry name" value="DM"/>
    <property type="match status" value="2"/>
</dbReference>
<evidence type="ECO:0000259" key="7">
    <source>
        <dbReference type="PROSITE" id="PS50809"/>
    </source>
</evidence>
<dbReference type="InterPro" id="IPR001275">
    <property type="entry name" value="DM_DNA-bd"/>
</dbReference>
<dbReference type="InterPro" id="IPR026607">
    <property type="entry name" value="DMRT"/>
</dbReference>
<dbReference type="GO" id="GO:0000978">
    <property type="term" value="F:RNA polymerase II cis-regulatory region sequence-specific DNA binding"/>
    <property type="evidence" value="ECO:0007669"/>
    <property type="project" value="TreeGrafter"/>
</dbReference>
<feature type="DNA-binding region" description="DM" evidence="5">
    <location>
        <begin position="63"/>
        <end position="117"/>
    </location>
</feature>
<proteinExistence type="predicted"/>
<sequence length="330" mass="38129">MDINALLPDLFKKSASVLTDKKMGLLLPTELQQPNGPLQERRRVQDETRCNEEHSTGKRVYYCQRCLNHGLREKRKNHKQDCHFRLCQCDKCFMVDQRRQLNTRMHQIQEEESGLRSAICNRTKTKERIPNCQHCAQHNKQNRLKGHKRSCPYKNCPCGKCRVVRERQALMAAQIKLRRQQKKQKEGDHHIRHHGEQLPTFVEVEGHSLMASPSMMIVSQLPQPAPLLLPPPPHPPSLQPFAFPFADLQNGCHTSIHNVQHHHGNTPPSFNGLSTFFHYLPLPQQTFPYVTESVTGNFVDHDSLIHNAIRHNLLKSYLFGSIQHSPPTFI</sequence>
<keyword evidence="1 5" id="KW-0479">Metal-binding</keyword>
<feature type="region of interest" description="Disordered" evidence="6">
    <location>
        <begin position="31"/>
        <end position="50"/>
    </location>
</feature>
<dbReference type="PROSITE" id="PS40000">
    <property type="entry name" value="DM_1"/>
    <property type="match status" value="2"/>
</dbReference>
<evidence type="ECO:0000313" key="9">
    <source>
        <dbReference type="WBParaSite" id="PSAMB.scaffold445size50797.g5880.t1"/>
    </source>
</evidence>
<evidence type="ECO:0000256" key="1">
    <source>
        <dbReference type="ARBA" id="ARBA00022723"/>
    </source>
</evidence>
<dbReference type="AlphaFoldDB" id="A0A914WPH3"/>
<feature type="domain" description="DM" evidence="7">
    <location>
        <begin position="63"/>
        <end position="117"/>
    </location>
</feature>
<dbReference type="SMART" id="SM00301">
    <property type="entry name" value="DM"/>
    <property type="match status" value="2"/>
</dbReference>
<reference evidence="9" key="1">
    <citation type="submission" date="2022-11" db="UniProtKB">
        <authorList>
            <consortium name="WormBaseParasite"/>
        </authorList>
    </citation>
    <scope>IDENTIFICATION</scope>
</reference>
<dbReference type="InterPro" id="IPR036407">
    <property type="entry name" value="DM_DNA-bd_sf"/>
</dbReference>
<dbReference type="PANTHER" id="PTHR12322:SF110">
    <property type="entry name" value="DOUBLESEX- AND MAB-3-RELATED TRANSCRIPTION FACTOR DMD-10"/>
    <property type="match status" value="1"/>
</dbReference>
<dbReference type="PROSITE" id="PS50809">
    <property type="entry name" value="DM_2"/>
    <property type="match status" value="2"/>
</dbReference>
<evidence type="ECO:0000256" key="2">
    <source>
        <dbReference type="ARBA" id="ARBA00022833"/>
    </source>
</evidence>
<dbReference type="WBParaSite" id="PSAMB.scaffold445size50797.g5880.t1">
    <property type="protein sequence ID" value="PSAMB.scaffold445size50797.g5880.t1"/>
    <property type="gene ID" value="PSAMB.scaffold445size50797.g5880"/>
</dbReference>
<evidence type="ECO:0000256" key="3">
    <source>
        <dbReference type="ARBA" id="ARBA00023125"/>
    </source>
</evidence>
<feature type="compositionally biased region" description="Basic and acidic residues" evidence="6">
    <location>
        <begin position="39"/>
        <end position="50"/>
    </location>
</feature>
<evidence type="ECO:0000256" key="6">
    <source>
        <dbReference type="SAM" id="MobiDB-lite"/>
    </source>
</evidence>
<dbReference type="PANTHER" id="PTHR12322">
    <property type="entry name" value="DOUBLESEX AND MAB-3 RELATED TRANSCRIPTION FACTOR DMRT"/>
    <property type="match status" value="1"/>
</dbReference>
<name>A0A914WPH3_9BILA</name>
<dbReference type="SUPFAM" id="SSF82927">
    <property type="entry name" value="Cysteine-rich DNA binding domain, (DM domain)"/>
    <property type="match status" value="2"/>
</dbReference>
<organism evidence="8 9">
    <name type="scientific">Plectus sambesii</name>
    <dbReference type="NCBI Taxonomy" id="2011161"/>
    <lineage>
        <taxon>Eukaryota</taxon>
        <taxon>Metazoa</taxon>
        <taxon>Ecdysozoa</taxon>
        <taxon>Nematoda</taxon>
        <taxon>Chromadorea</taxon>
        <taxon>Plectida</taxon>
        <taxon>Plectina</taxon>
        <taxon>Plectoidea</taxon>
        <taxon>Plectidae</taxon>
        <taxon>Plectus</taxon>
    </lineage>
</organism>
<dbReference type="GO" id="GO:0000981">
    <property type="term" value="F:DNA-binding transcription factor activity, RNA polymerase II-specific"/>
    <property type="evidence" value="ECO:0007669"/>
    <property type="project" value="TreeGrafter"/>
</dbReference>
<dbReference type="GO" id="GO:0007548">
    <property type="term" value="P:sex differentiation"/>
    <property type="evidence" value="ECO:0007669"/>
    <property type="project" value="TreeGrafter"/>
</dbReference>
<dbReference type="Proteomes" id="UP000887566">
    <property type="component" value="Unplaced"/>
</dbReference>
<keyword evidence="4 5" id="KW-0539">Nucleus</keyword>
<accession>A0A914WPH3</accession>
<feature type="domain" description="DM" evidence="7">
    <location>
        <begin position="132"/>
        <end position="179"/>
    </location>
</feature>
<dbReference type="GO" id="GO:0046872">
    <property type="term" value="F:metal ion binding"/>
    <property type="evidence" value="ECO:0007669"/>
    <property type="project" value="UniProtKB-KW"/>
</dbReference>
<evidence type="ECO:0000313" key="8">
    <source>
        <dbReference type="Proteomes" id="UP000887566"/>
    </source>
</evidence>
<evidence type="ECO:0000256" key="5">
    <source>
        <dbReference type="PROSITE-ProRule" id="PRU00070"/>
    </source>
</evidence>
<keyword evidence="2 5" id="KW-0862">Zinc</keyword>
<dbReference type="GO" id="GO:0005634">
    <property type="term" value="C:nucleus"/>
    <property type="evidence" value="ECO:0007669"/>
    <property type="project" value="UniProtKB-SubCell"/>
</dbReference>